<organism evidence="2 3">
    <name type="scientific">Actinoallomurus acaciae</name>
    <dbReference type="NCBI Taxonomy" id="502577"/>
    <lineage>
        <taxon>Bacteria</taxon>
        <taxon>Bacillati</taxon>
        <taxon>Actinomycetota</taxon>
        <taxon>Actinomycetes</taxon>
        <taxon>Streptosporangiales</taxon>
        <taxon>Thermomonosporaceae</taxon>
        <taxon>Actinoallomurus</taxon>
    </lineage>
</organism>
<evidence type="ECO:0000313" key="2">
    <source>
        <dbReference type="EMBL" id="MFB9832845.1"/>
    </source>
</evidence>
<sequence>MEAARSTKEILAAVVQHVFGALLMAVGDALANYGLDRTLDPAEYAIPVIQRNAIISACQDRADAFGARAEIALALANLMPDGYDDPTVTVALRPTIDHRPREHVLTVLREATDVIAAASAHCDKIGAFFGNGSLQHLRAVLTLQRGICTVFSMAFGAGTRITRRGPMSLLITSSSGYVYGLDFHPDPRICLNPGCGALIDANTPPSQTASAPCPAGRHRPSYPAEAPQPGVWQLHS</sequence>
<feature type="region of interest" description="Disordered" evidence="1">
    <location>
        <begin position="206"/>
        <end position="236"/>
    </location>
</feature>
<accession>A0ABV5YCS6</accession>
<dbReference type="EMBL" id="JBHLZP010000063">
    <property type="protein sequence ID" value="MFB9832845.1"/>
    <property type="molecule type" value="Genomic_DNA"/>
</dbReference>
<keyword evidence="3" id="KW-1185">Reference proteome</keyword>
<evidence type="ECO:0000256" key="1">
    <source>
        <dbReference type="SAM" id="MobiDB-lite"/>
    </source>
</evidence>
<evidence type="ECO:0000313" key="3">
    <source>
        <dbReference type="Proteomes" id="UP001589627"/>
    </source>
</evidence>
<gene>
    <name evidence="2" type="ORF">ACFFNX_11690</name>
</gene>
<comment type="caution">
    <text evidence="2">The sequence shown here is derived from an EMBL/GenBank/DDBJ whole genome shotgun (WGS) entry which is preliminary data.</text>
</comment>
<reference evidence="2 3" key="1">
    <citation type="submission" date="2024-09" db="EMBL/GenBank/DDBJ databases">
        <authorList>
            <person name="Sun Q."/>
            <person name="Mori K."/>
        </authorList>
    </citation>
    <scope>NUCLEOTIDE SEQUENCE [LARGE SCALE GENOMIC DNA]</scope>
    <source>
        <strain evidence="2 3">TBRC 0563</strain>
    </source>
</reference>
<dbReference type="Proteomes" id="UP001589627">
    <property type="component" value="Unassembled WGS sequence"/>
</dbReference>
<proteinExistence type="predicted"/>
<name>A0ABV5YCS6_9ACTN</name>
<protein>
    <submittedName>
        <fullName evidence="2">Uncharacterized protein</fullName>
    </submittedName>
</protein>